<dbReference type="VEuPathDB" id="VectorBase:MDOMA2_002689"/>
<dbReference type="OrthoDB" id="343907at2759"/>
<dbReference type="GO" id="GO:0071986">
    <property type="term" value="C:Ragulator complex"/>
    <property type="evidence" value="ECO:0007669"/>
    <property type="project" value="TreeGrafter"/>
</dbReference>
<name>A0A1I8MJ09_MUSDO</name>
<dbReference type="SMART" id="SM01278">
    <property type="entry name" value="MAPKK1_Int"/>
    <property type="match status" value="1"/>
</dbReference>
<dbReference type="PANTHER" id="PTHR13378">
    <property type="entry name" value="REGULATOR COMPLEX PROTEIN LAMTOR3"/>
    <property type="match status" value="1"/>
</dbReference>
<comment type="similarity">
    <text evidence="1">Belongs to the LAMTOR3 family.</text>
</comment>
<sequence length="131" mass="14578">MDTPSLVMSKDINSYFEGLLKKVHGLYIIQITDRDGAPVMRVSQDKNVDFTLTPSFISTFTTASDQAGKLGLGRNKTIISMYSNYQVVQMNKLPLILTFVGSENCNTGHILALEHQLDAYLEDMRLAVSES</sequence>
<dbReference type="STRING" id="7370.A0A1I8MJ09"/>
<dbReference type="VEuPathDB" id="VectorBase:MDOA005389"/>
<organism evidence="2">
    <name type="scientific">Musca domestica</name>
    <name type="common">House fly</name>
    <dbReference type="NCBI Taxonomy" id="7370"/>
    <lineage>
        <taxon>Eukaryota</taxon>
        <taxon>Metazoa</taxon>
        <taxon>Ecdysozoa</taxon>
        <taxon>Arthropoda</taxon>
        <taxon>Hexapoda</taxon>
        <taxon>Insecta</taxon>
        <taxon>Pterygota</taxon>
        <taxon>Neoptera</taxon>
        <taxon>Endopterygota</taxon>
        <taxon>Diptera</taxon>
        <taxon>Brachycera</taxon>
        <taxon>Muscomorpha</taxon>
        <taxon>Muscoidea</taxon>
        <taxon>Muscidae</taxon>
        <taxon>Musca</taxon>
    </lineage>
</organism>
<dbReference type="Gene3D" id="3.30.450.30">
    <property type="entry name" value="Dynein light chain 2a, cytoplasmic"/>
    <property type="match status" value="1"/>
</dbReference>
<dbReference type="EnsemblMetazoa" id="MDOA005389-RA">
    <property type="protein sequence ID" value="MDOA005389-PA"/>
    <property type="gene ID" value="MDOA005389"/>
</dbReference>
<dbReference type="FunFam" id="3.30.450.30:FF:000003">
    <property type="entry name" value="ragulator complex protein LAMTOR3 homolog"/>
    <property type="match status" value="1"/>
</dbReference>
<evidence type="ECO:0000313" key="4">
    <source>
        <dbReference type="RefSeq" id="XP_005184159.1"/>
    </source>
</evidence>
<protein>
    <submittedName>
        <fullName evidence="4">Ragulator complex protein LAMTOR3 homolog</fullName>
    </submittedName>
</protein>
<reference evidence="2" key="1">
    <citation type="submission" date="2020-05" db="UniProtKB">
        <authorList>
            <consortium name="EnsemblMetazoa"/>
        </authorList>
    </citation>
    <scope>IDENTIFICATION</scope>
    <source>
        <strain evidence="2">Aabys</strain>
    </source>
</reference>
<dbReference type="PANTHER" id="PTHR13378:SF1">
    <property type="entry name" value="RAGULATOR COMPLEX PROTEIN LAMTOR3"/>
    <property type="match status" value="1"/>
</dbReference>
<reference evidence="4" key="2">
    <citation type="submission" date="2025-04" db="UniProtKB">
        <authorList>
            <consortium name="RefSeq"/>
        </authorList>
    </citation>
    <scope>IDENTIFICATION</scope>
    <source>
        <strain evidence="4">Aabys</strain>
    </source>
</reference>
<gene>
    <name evidence="2" type="primary">101895905</name>
    <name evidence="4" type="synonym">LOC101895905</name>
</gene>
<dbReference type="GO" id="GO:0032008">
    <property type="term" value="P:positive regulation of TOR signaling"/>
    <property type="evidence" value="ECO:0007669"/>
    <property type="project" value="TreeGrafter"/>
</dbReference>
<evidence type="ECO:0000256" key="1">
    <source>
        <dbReference type="ARBA" id="ARBA00005356"/>
    </source>
</evidence>
<dbReference type="InterPro" id="IPR015019">
    <property type="entry name" value="LAMTOR3"/>
</dbReference>
<dbReference type="KEGG" id="mde:101895905"/>
<dbReference type="Proteomes" id="UP001652621">
    <property type="component" value="Unplaced"/>
</dbReference>
<proteinExistence type="inferred from homology"/>
<dbReference type="GO" id="GO:0071230">
    <property type="term" value="P:cellular response to amino acid stimulus"/>
    <property type="evidence" value="ECO:0007669"/>
    <property type="project" value="TreeGrafter"/>
</dbReference>
<dbReference type="RefSeq" id="XP_005184159.1">
    <property type="nucleotide sequence ID" value="XM_005184102.3"/>
</dbReference>
<dbReference type="AlphaFoldDB" id="A0A1I8MJ09"/>
<dbReference type="Pfam" id="PF08923">
    <property type="entry name" value="MAPKK1_Int"/>
    <property type="match status" value="1"/>
</dbReference>
<evidence type="ECO:0000313" key="2">
    <source>
        <dbReference type="EnsemblMetazoa" id="MDOA005389-PA"/>
    </source>
</evidence>
<dbReference type="eggNOG" id="ENOG502RYGZ">
    <property type="taxonomic scope" value="Eukaryota"/>
</dbReference>
<dbReference type="SUPFAM" id="SSF103196">
    <property type="entry name" value="Roadblock/LC7 domain"/>
    <property type="match status" value="1"/>
</dbReference>
<evidence type="ECO:0000313" key="3">
    <source>
        <dbReference type="Proteomes" id="UP001652621"/>
    </source>
</evidence>
<accession>A0A1I8MJ09</accession>
<keyword evidence="3" id="KW-1185">Reference proteome</keyword>